<proteinExistence type="predicted"/>
<dbReference type="RefSeq" id="WP_159448100.1">
    <property type="nucleotide sequence ID" value="NZ_FWXW01000006.1"/>
</dbReference>
<protein>
    <submittedName>
        <fullName evidence="1">Uncharacterized protein</fullName>
    </submittedName>
</protein>
<reference evidence="1 2" key="1">
    <citation type="submission" date="2017-04" db="EMBL/GenBank/DDBJ databases">
        <authorList>
            <person name="Afonso C.L."/>
            <person name="Miller P.J."/>
            <person name="Scott M.A."/>
            <person name="Spackman E."/>
            <person name="Goraichik I."/>
            <person name="Dimitrov K.M."/>
            <person name="Suarez D.L."/>
            <person name="Swayne D.E."/>
        </authorList>
    </citation>
    <scope>NUCLEOTIDE SEQUENCE [LARGE SCALE GENOMIC DNA]</scope>
    <source>
        <strain evidence="1 2">DSM 12816</strain>
    </source>
</reference>
<dbReference type="STRING" id="1122930.SAMN02745168_2416"/>
<evidence type="ECO:0000313" key="2">
    <source>
        <dbReference type="Proteomes" id="UP000192790"/>
    </source>
</evidence>
<evidence type="ECO:0000313" key="1">
    <source>
        <dbReference type="EMBL" id="SMC76869.1"/>
    </source>
</evidence>
<sequence length="49" mass="5108">MLHTKTFVPTVGYGVIECSAAGYGIAVVFDMSAQKTEKAWIVPSSGGMA</sequence>
<dbReference type="AlphaFoldDB" id="A0A1W2BVD4"/>
<dbReference type="Proteomes" id="UP000192790">
    <property type="component" value="Unassembled WGS sequence"/>
</dbReference>
<accession>A0A1W2BVD4</accession>
<organism evidence="1 2">
    <name type="scientific">Papillibacter cinnamivorans DSM 12816</name>
    <dbReference type="NCBI Taxonomy" id="1122930"/>
    <lineage>
        <taxon>Bacteria</taxon>
        <taxon>Bacillati</taxon>
        <taxon>Bacillota</taxon>
        <taxon>Clostridia</taxon>
        <taxon>Eubacteriales</taxon>
        <taxon>Oscillospiraceae</taxon>
        <taxon>Papillibacter</taxon>
    </lineage>
</organism>
<name>A0A1W2BVD4_9FIRM</name>
<dbReference type="EMBL" id="FWXW01000006">
    <property type="protein sequence ID" value="SMC76869.1"/>
    <property type="molecule type" value="Genomic_DNA"/>
</dbReference>
<gene>
    <name evidence="1" type="ORF">SAMN02745168_2416</name>
</gene>
<keyword evidence="2" id="KW-1185">Reference proteome</keyword>